<keyword evidence="6" id="KW-1185">Reference proteome</keyword>
<dbReference type="Proteomes" id="UP001302349">
    <property type="component" value="Chromosome"/>
</dbReference>
<dbReference type="Gene3D" id="2.60.40.10">
    <property type="entry name" value="Immunoglobulins"/>
    <property type="match status" value="1"/>
</dbReference>
<dbReference type="RefSeq" id="WP_317488249.1">
    <property type="nucleotide sequence ID" value="NZ_CP136051.1"/>
</dbReference>
<dbReference type="InterPro" id="IPR013783">
    <property type="entry name" value="Ig-like_fold"/>
</dbReference>
<dbReference type="PANTHER" id="PTHR10412:SF11">
    <property type="entry name" value="MANNOSYL-OLIGOSACCHARIDE GLUCOSIDASE"/>
    <property type="match status" value="1"/>
</dbReference>
<dbReference type="PANTHER" id="PTHR10412">
    <property type="entry name" value="MANNOSYL-OLIGOSACCHARIDE GLUCOSIDASE"/>
    <property type="match status" value="1"/>
</dbReference>
<dbReference type="InterPro" id="IPR008928">
    <property type="entry name" value="6-hairpin_glycosidase_sf"/>
</dbReference>
<evidence type="ECO:0000256" key="3">
    <source>
        <dbReference type="ARBA" id="ARBA00023295"/>
    </source>
</evidence>
<proteinExistence type="inferred from homology"/>
<protein>
    <submittedName>
        <fullName evidence="5">Trehalase family glycosidase</fullName>
    </submittedName>
</protein>
<dbReference type="EMBL" id="CP136051">
    <property type="protein sequence ID" value="WOK05488.1"/>
    <property type="molecule type" value="Genomic_DNA"/>
</dbReference>
<dbReference type="Gene3D" id="1.50.10.10">
    <property type="match status" value="1"/>
</dbReference>
<evidence type="ECO:0000313" key="6">
    <source>
        <dbReference type="Proteomes" id="UP001302349"/>
    </source>
</evidence>
<dbReference type="InterPro" id="IPR036116">
    <property type="entry name" value="FN3_sf"/>
</dbReference>
<reference evidence="5 6" key="1">
    <citation type="journal article" date="2023" name="Microbiol. Resour. Announc.">
        <title>Complete Genome Sequence of Imperialibacter roseus strain P4T.</title>
        <authorList>
            <person name="Tizabi D.R."/>
            <person name="Bachvaroff T."/>
            <person name="Hill R.T."/>
        </authorList>
    </citation>
    <scope>NUCLEOTIDE SEQUENCE [LARGE SCALE GENOMIC DNA]</scope>
    <source>
        <strain evidence="5 6">P4T</strain>
    </source>
</reference>
<name>A0ABZ0IKE7_9BACT</name>
<dbReference type="InterPro" id="IPR054491">
    <property type="entry name" value="MGH1-like_GH"/>
</dbReference>
<dbReference type="InterPro" id="IPR012341">
    <property type="entry name" value="6hp_glycosidase-like_sf"/>
</dbReference>
<organism evidence="5 6">
    <name type="scientific">Imperialibacter roseus</name>
    <dbReference type="NCBI Taxonomy" id="1324217"/>
    <lineage>
        <taxon>Bacteria</taxon>
        <taxon>Pseudomonadati</taxon>
        <taxon>Bacteroidota</taxon>
        <taxon>Cytophagia</taxon>
        <taxon>Cytophagales</taxon>
        <taxon>Flammeovirgaceae</taxon>
        <taxon>Imperialibacter</taxon>
    </lineage>
</organism>
<keyword evidence="2" id="KW-0378">Hydrolase</keyword>
<evidence type="ECO:0000313" key="5">
    <source>
        <dbReference type="EMBL" id="WOK05488.1"/>
    </source>
</evidence>
<accession>A0ABZ0IKE7</accession>
<evidence type="ECO:0000256" key="1">
    <source>
        <dbReference type="ARBA" id="ARBA00010833"/>
    </source>
</evidence>
<dbReference type="SUPFAM" id="SSF48208">
    <property type="entry name" value="Six-hairpin glycosidases"/>
    <property type="match status" value="1"/>
</dbReference>
<feature type="domain" description="Mannosylglycerate hydrolase MGH1-like glycoside hydrolase" evidence="4">
    <location>
        <begin position="616"/>
        <end position="891"/>
    </location>
</feature>
<sequence>MLKRDSLVPFLIFSVCFLHSCETPKPVSENIPGINADASSPIYTTYAAARERSAFILDEGYEFVFNDDETFPVFTSDTGGEIGFSFATKDSWIYKTGDYVQKPVIHSSFPDEVNFSFSPIGGIEVKSKFLVYSSVSAVLESTFINNTDSTVSFDYIPFIQGNSRLFNGYWLGDGVLRFNHEEFPDTWTVGHKVPFTDSLQNFFKMSVEPDQAGAFSSFSEEASYLPWKVLPGKMPVTEVNGRLYNEGGQRVMTQLPEVRLQAYVDNDTKHLLTESSPVFESLQGALNSDGYFRMELSQLPGAGRAAQYTLTAVDETLGIVAQRTDSIPPARTQFSGSLRPSDIKLPAAPQRFEVIMQEKNRAALSWSKPSDGSQVIIYRKKENDSYYTQFTRPLSTTNLMVQLPTDDIYCFVAVGAGTGGEIGMHTRERNTLSGHSLKQAVVANDWKDDSLKYFKIAAYSKSITLAPGESTSIRVARSVAPLKKKTDWKEAEKLLDKDFTLDMGGRLAYLESMPELSGLSADQQLLYLSGWNMMQQVFYPAEGKSSYPYYVFSREPVWGWGHGGQVFHESLTMLALALQDPELAMNSQRVFKERQYENGYINYRTGGYLDEIIEHEGELTSSAPWYAWINWEVYKITQDKDFLAEMYESSKRFYEFYVSNRDKDGDGLCEWGGHAILESVRDADVAVWDEVGWPANFEAVDLNSMLVMEAKSLEQMAAALGKTDEAARWKADHEQRTRLINATFWDETTGFYYNADKADNDFTFEKTDDLKRMEIIGFLPMWAGIASKEQADKLLDHLTNPDKFWRPYGVPSLAADDPFYNDKGYWNGPVWVEWDYLIQRGLQNYGYDAEAKELVNRVSTSMIYQLKENHNLWEFYSPDEPWAGYHRTYIWAGIVNRMMWDVHK</sequence>
<dbReference type="Pfam" id="PF22422">
    <property type="entry name" value="MGH1-like_GH"/>
    <property type="match status" value="1"/>
</dbReference>
<dbReference type="InterPro" id="IPR004888">
    <property type="entry name" value="Glycoside_hydrolase_63"/>
</dbReference>
<keyword evidence="3 5" id="KW-0326">Glycosidase</keyword>
<evidence type="ECO:0000256" key="2">
    <source>
        <dbReference type="ARBA" id="ARBA00022801"/>
    </source>
</evidence>
<dbReference type="SUPFAM" id="SSF49265">
    <property type="entry name" value="Fibronectin type III"/>
    <property type="match status" value="1"/>
</dbReference>
<gene>
    <name evidence="5" type="ORF">RT717_20655</name>
</gene>
<dbReference type="GO" id="GO:0016798">
    <property type="term" value="F:hydrolase activity, acting on glycosyl bonds"/>
    <property type="evidence" value="ECO:0007669"/>
    <property type="project" value="UniProtKB-KW"/>
</dbReference>
<evidence type="ECO:0000259" key="4">
    <source>
        <dbReference type="Pfam" id="PF22422"/>
    </source>
</evidence>
<comment type="similarity">
    <text evidence="1">Belongs to the glycosyl hydrolase 63 family.</text>
</comment>